<dbReference type="OrthoDB" id="2800221at2759"/>
<dbReference type="Proteomes" id="UP000053257">
    <property type="component" value="Unassembled WGS sequence"/>
</dbReference>
<feature type="transmembrane region" description="Helical" evidence="1">
    <location>
        <begin position="53"/>
        <end position="76"/>
    </location>
</feature>
<sequence>MQRTAYQGDYNPYTADFSYAPATIPHSGTNLQGATSNDKIASSPRTCPPSKPFFHPLSLAIIAFWIVLIAGEIVLLERSVAVAPTTVKLPWYYSNDGLPSVLFTIFTQGHAPVTAMHLSRLAVSAVQFRGSAPRTWLEMFWLADKKWAGPMGIAMAAWSVVRTPMRVSPTLVVFAATVLAALVTPLVLNRAYPIRAMDVAVNRTFFPNTLAAAKLDQIDAYAQIAVGAGAWSTNLTVLELYNSTTFVPASNPAREASATDFFFAGDVQSMDVTLPGVRIQGGCHAMDNETDVTQDSFIQLCNQELPAIGDREFMSLDPQALNLNVSYCTGGSFSQVIPPSNMTALVWFSNTGIGNEVRGDLVHGVVRCDTNFTTGTAFLSGRSLTYDRFVANDTLYTATEGGEALLDPLYAALWHFQGLKDAADDLESQLYGMLGYTQAADGTGGQAYTSPSLSGFADAMWRGATHMTMALAVLGRESATAYPATAYVPVSARTRDTPFLTGTLVLLGLWAFAMASMTMLVWRPTVLGDSLDSYCAARLAVDRPDLVSGGQVGGISDNRRLLERFAPVAGEYS</sequence>
<evidence type="ECO:0000313" key="3">
    <source>
        <dbReference type="Proteomes" id="UP000053257"/>
    </source>
</evidence>
<dbReference type="HOGENOM" id="CLU_434802_0_0_1"/>
<proteinExistence type="predicted"/>
<keyword evidence="1" id="KW-1133">Transmembrane helix</keyword>
<organism evidence="2 3">
    <name type="scientific">Phlebiopsis gigantea (strain 11061_1 CR5-6)</name>
    <name type="common">White-rot fungus</name>
    <name type="synonym">Peniophora gigantea</name>
    <dbReference type="NCBI Taxonomy" id="745531"/>
    <lineage>
        <taxon>Eukaryota</taxon>
        <taxon>Fungi</taxon>
        <taxon>Dikarya</taxon>
        <taxon>Basidiomycota</taxon>
        <taxon>Agaricomycotina</taxon>
        <taxon>Agaricomycetes</taxon>
        <taxon>Polyporales</taxon>
        <taxon>Phanerochaetaceae</taxon>
        <taxon>Phlebiopsis</taxon>
    </lineage>
</organism>
<accession>A0A0C3PCS9</accession>
<feature type="transmembrane region" description="Helical" evidence="1">
    <location>
        <begin position="171"/>
        <end position="188"/>
    </location>
</feature>
<protein>
    <submittedName>
        <fullName evidence="2">Uncharacterized protein</fullName>
    </submittedName>
</protein>
<dbReference type="AlphaFoldDB" id="A0A0C3PCS9"/>
<keyword evidence="1" id="KW-0472">Membrane</keyword>
<reference evidence="2 3" key="1">
    <citation type="journal article" date="2014" name="PLoS Genet.">
        <title>Analysis of the Phlebiopsis gigantea genome, transcriptome and secretome provides insight into its pioneer colonization strategies of wood.</title>
        <authorList>
            <person name="Hori C."/>
            <person name="Ishida T."/>
            <person name="Igarashi K."/>
            <person name="Samejima M."/>
            <person name="Suzuki H."/>
            <person name="Master E."/>
            <person name="Ferreira P."/>
            <person name="Ruiz-Duenas F.J."/>
            <person name="Held B."/>
            <person name="Canessa P."/>
            <person name="Larrondo L.F."/>
            <person name="Schmoll M."/>
            <person name="Druzhinina I.S."/>
            <person name="Kubicek C.P."/>
            <person name="Gaskell J.A."/>
            <person name="Kersten P."/>
            <person name="St John F."/>
            <person name="Glasner J."/>
            <person name="Sabat G."/>
            <person name="Splinter BonDurant S."/>
            <person name="Syed K."/>
            <person name="Yadav J."/>
            <person name="Mgbeahuruike A.C."/>
            <person name="Kovalchuk A."/>
            <person name="Asiegbu F.O."/>
            <person name="Lackner G."/>
            <person name="Hoffmeister D."/>
            <person name="Rencoret J."/>
            <person name="Gutierrez A."/>
            <person name="Sun H."/>
            <person name="Lindquist E."/>
            <person name="Barry K."/>
            <person name="Riley R."/>
            <person name="Grigoriev I.V."/>
            <person name="Henrissat B."/>
            <person name="Kues U."/>
            <person name="Berka R.M."/>
            <person name="Martinez A.T."/>
            <person name="Covert S.F."/>
            <person name="Blanchette R.A."/>
            <person name="Cullen D."/>
        </authorList>
    </citation>
    <scope>NUCLEOTIDE SEQUENCE [LARGE SCALE GENOMIC DNA]</scope>
    <source>
        <strain evidence="2 3">11061_1 CR5-6</strain>
    </source>
</reference>
<dbReference type="EMBL" id="KN840641">
    <property type="protein sequence ID" value="KIP02973.1"/>
    <property type="molecule type" value="Genomic_DNA"/>
</dbReference>
<evidence type="ECO:0000313" key="2">
    <source>
        <dbReference type="EMBL" id="KIP02973.1"/>
    </source>
</evidence>
<feature type="transmembrane region" description="Helical" evidence="1">
    <location>
        <begin position="499"/>
        <end position="522"/>
    </location>
</feature>
<evidence type="ECO:0000256" key="1">
    <source>
        <dbReference type="SAM" id="Phobius"/>
    </source>
</evidence>
<name>A0A0C3PCS9_PHLG1</name>
<gene>
    <name evidence="2" type="ORF">PHLGIDRAFT_499485</name>
</gene>
<keyword evidence="1" id="KW-0812">Transmembrane</keyword>
<keyword evidence="3" id="KW-1185">Reference proteome</keyword>